<sequence>MKSFASGRISEIALLAAHCDDIAIGAGGTLLTIARANPGLRVHALVLTGGGSAREVEEKTALAAFLPGADVRLTVTDIPDGRSPAYWDAAKDSLAAFRRTCEPDVVFAPQRHDAHQDHRQLATLAPTEFRDHAVLGYEILKWESDLPTPSLYHPISDDVARDKVELLHASYPSQTDKDWFDADAFLGLSRIRGVQCKSRYAEAFVVEKTIIDFVGAF</sequence>
<dbReference type="InterPro" id="IPR003737">
    <property type="entry name" value="GlcNAc_PI_deacetylase-related"/>
</dbReference>
<dbReference type="Proteomes" id="UP000198327">
    <property type="component" value="Unassembled WGS sequence"/>
</dbReference>
<dbReference type="GO" id="GO:0016811">
    <property type="term" value="F:hydrolase activity, acting on carbon-nitrogen (but not peptide) bonds, in linear amides"/>
    <property type="evidence" value="ECO:0007669"/>
    <property type="project" value="TreeGrafter"/>
</dbReference>
<name>A0A239LL35_9NOCA</name>
<reference evidence="3" key="1">
    <citation type="submission" date="2017-06" db="EMBL/GenBank/DDBJ databases">
        <authorList>
            <person name="Varghese N."/>
            <person name="Submissions S."/>
        </authorList>
    </citation>
    <scope>NUCLEOTIDE SEQUENCE [LARGE SCALE GENOMIC DNA]</scope>
    <source>
        <strain evidence="3">JCM 23211</strain>
    </source>
</reference>
<dbReference type="STRING" id="398843.A3K89_05225"/>
<dbReference type="AlphaFoldDB" id="A0A239LL35"/>
<dbReference type="Pfam" id="PF02585">
    <property type="entry name" value="PIG-L"/>
    <property type="match status" value="1"/>
</dbReference>
<dbReference type="PANTHER" id="PTHR12993:SF30">
    <property type="entry name" value="N-ACETYL-ALPHA-D-GLUCOSAMINYL L-MALATE DEACETYLASE 1"/>
    <property type="match status" value="1"/>
</dbReference>
<dbReference type="PANTHER" id="PTHR12993">
    <property type="entry name" value="N-ACETYLGLUCOSAMINYL-PHOSPHATIDYLINOSITOL DE-N-ACETYLASE-RELATED"/>
    <property type="match status" value="1"/>
</dbReference>
<evidence type="ECO:0000256" key="1">
    <source>
        <dbReference type="ARBA" id="ARBA00022833"/>
    </source>
</evidence>
<dbReference type="Gene3D" id="3.40.50.10320">
    <property type="entry name" value="LmbE-like"/>
    <property type="match status" value="1"/>
</dbReference>
<gene>
    <name evidence="2" type="ORF">SAMN05421642_113133</name>
</gene>
<dbReference type="SUPFAM" id="SSF102588">
    <property type="entry name" value="LmbE-like"/>
    <property type="match status" value="1"/>
</dbReference>
<keyword evidence="1" id="KW-0862">Zinc</keyword>
<proteinExistence type="predicted"/>
<dbReference type="EMBL" id="FZOW01000013">
    <property type="protein sequence ID" value="SNT31095.1"/>
    <property type="molecule type" value="Genomic_DNA"/>
</dbReference>
<evidence type="ECO:0000313" key="3">
    <source>
        <dbReference type="Proteomes" id="UP000198327"/>
    </source>
</evidence>
<dbReference type="InterPro" id="IPR024078">
    <property type="entry name" value="LmbE-like_dom_sf"/>
</dbReference>
<keyword evidence="3" id="KW-1185">Reference proteome</keyword>
<protein>
    <submittedName>
        <fullName evidence="2">N-acetylglucosaminyl deacetylase, LmbE family</fullName>
    </submittedName>
</protein>
<accession>A0A239LL35</accession>
<evidence type="ECO:0000313" key="2">
    <source>
        <dbReference type="EMBL" id="SNT31095.1"/>
    </source>
</evidence>
<organism evidence="2 3">
    <name type="scientific">Rhodococcoides kyotonense</name>
    <dbReference type="NCBI Taxonomy" id="398843"/>
    <lineage>
        <taxon>Bacteria</taxon>
        <taxon>Bacillati</taxon>
        <taxon>Actinomycetota</taxon>
        <taxon>Actinomycetes</taxon>
        <taxon>Mycobacteriales</taxon>
        <taxon>Nocardiaceae</taxon>
        <taxon>Rhodococcoides</taxon>
    </lineage>
</organism>
<dbReference type="GO" id="GO:0016137">
    <property type="term" value="P:glycoside metabolic process"/>
    <property type="evidence" value="ECO:0007669"/>
    <property type="project" value="UniProtKB-ARBA"/>
</dbReference>
<dbReference type="RefSeq" id="WP_176444408.1">
    <property type="nucleotide sequence ID" value="NZ_FZOW01000013.1"/>
</dbReference>